<keyword evidence="2" id="KW-0805">Transcription regulation</keyword>
<protein>
    <recommendedName>
        <fullName evidence="6">Probable hydrogen peroxide-inducible genes activator</fullName>
    </recommendedName>
</protein>
<reference evidence="9 10" key="1">
    <citation type="submission" date="2016-10" db="EMBL/GenBank/DDBJ databases">
        <title>Evaluation of Human, Veterinary and Environmental Mycobacterium chelonae Isolates by Core Genome Phylogenomic Analysis, Targeted Gene Comparison, and Anti-microbial Susceptibility Patterns: A Tale of Mistaken Identities.</title>
        <authorList>
            <person name="Fogelson S.B."/>
            <person name="Camus A.C."/>
            <person name="Lorenz W."/>
            <person name="Vasireddy R."/>
            <person name="Vasireddy S."/>
            <person name="Smith T."/>
            <person name="Brown-Elliott B.A."/>
            <person name="Wallace R.J.Jr."/>
            <person name="Hasan N.A."/>
            <person name="Reischl U."/>
            <person name="Sanchez S."/>
        </authorList>
    </citation>
    <scope>NUCLEOTIDE SEQUENCE [LARGE SCALE GENOMIC DNA]</scope>
    <source>
        <strain evidence="9 10">15515</strain>
    </source>
</reference>
<dbReference type="InterPro" id="IPR036388">
    <property type="entry name" value="WH-like_DNA-bd_sf"/>
</dbReference>
<dbReference type="Gene3D" id="3.40.190.290">
    <property type="match status" value="1"/>
</dbReference>
<evidence type="ECO:0000256" key="3">
    <source>
        <dbReference type="ARBA" id="ARBA00023125"/>
    </source>
</evidence>
<comment type="function">
    <text evidence="7">Required for the induction the katG gene for catalase. Involved in the response to hydrogen peroxide.</text>
</comment>
<organism evidence="9 10">
    <name type="scientific">Mycobacteroides chelonae</name>
    <name type="common">Mycobacterium chelonae</name>
    <dbReference type="NCBI Taxonomy" id="1774"/>
    <lineage>
        <taxon>Bacteria</taxon>
        <taxon>Bacillati</taxon>
        <taxon>Actinomycetota</taxon>
        <taxon>Actinomycetes</taxon>
        <taxon>Mycobacteriales</taxon>
        <taxon>Mycobacteriaceae</taxon>
        <taxon>Mycobacteroides</taxon>
    </lineage>
</organism>
<name>A0A1S1LKZ8_MYCCH</name>
<dbReference type="InterPro" id="IPR005119">
    <property type="entry name" value="LysR_subst-bd"/>
</dbReference>
<evidence type="ECO:0000259" key="8">
    <source>
        <dbReference type="PROSITE" id="PS50931"/>
    </source>
</evidence>
<dbReference type="SUPFAM" id="SSF53850">
    <property type="entry name" value="Periplasmic binding protein-like II"/>
    <property type="match status" value="1"/>
</dbReference>
<dbReference type="EMBL" id="MLIQ01000022">
    <property type="protein sequence ID" value="OHU51804.1"/>
    <property type="molecule type" value="Genomic_DNA"/>
</dbReference>
<comment type="similarity">
    <text evidence="1">Belongs to the LysR transcriptional regulatory family.</text>
</comment>
<evidence type="ECO:0000256" key="1">
    <source>
        <dbReference type="ARBA" id="ARBA00009437"/>
    </source>
</evidence>
<comment type="caution">
    <text evidence="9">The sequence shown here is derived from an EMBL/GenBank/DDBJ whole genome shotgun (WGS) entry which is preliminary data.</text>
</comment>
<dbReference type="Pfam" id="PF03466">
    <property type="entry name" value="LysR_substrate"/>
    <property type="match status" value="1"/>
</dbReference>
<dbReference type="Pfam" id="PF00126">
    <property type="entry name" value="HTH_1"/>
    <property type="match status" value="1"/>
</dbReference>
<evidence type="ECO:0000256" key="6">
    <source>
        <dbReference type="ARBA" id="ARBA00040885"/>
    </source>
</evidence>
<dbReference type="SUPFAM" id="SSF46785">
    <property type="entry name" value="Winged helix' DNA-binding domain"/>
    <property type="match status" value="1"/>
</dbReference>
<dbReference type="InterPro" id="IPR036390">
    <property type="entry name" value="WH_DNA-bd_sf"/>
</dbReference>
<dbReference type="GO" id="GO:0032993">
    <property type="term" value="C:protein-DNA complex"/>
    <property type="evidence" value="ECO:0007669"/>
    <property type="project" value="TreeGrafter"/>
</dbReference>
<dbReference type="PROSITE" id="PS50931">
    <property type="entry name" value="HTH_LYSR"/>
    <property type="match status" value="1"/>
</dbReference>
<gene>
    <name evidence="9" type="ORF">BKG82_20360</name>
</gene>
<dbReference type="PRINTS" id="PR00039">
    <property type="entry name" value="HTHLYSR"/>
</dbReference>
<dbReference type="FunFam" id="1.10.10.10:FF:000001">
    <property type="entry name" value="LysR family transcriptional regulator"/>
    <property type="match status" value="1"/>
</dbReference>
<proteinExistence type="inferred from homology"/>
<keyword evidence="4" id="KW-0010">Activator</keyword>
<keyword evidence="5" id="KW-0804">Transcription</keyword>
<feature type="domain" description="HTH lysR-type" evidence="8">
    <location>
        <begin position="1"/>
        <end position="58"/>
    </location>
</feature>
<dbReference type="PANTHER" id="PTHR30346">
    <property type="entry name" value="TRANSCRIPTIONAL DUAL REGULATOR HCAR-RELATED"/>
    <property type="match status" value="1"/>
</dbReference>
<sequence length="299" mass="32598">MELRQLEYFLAVAEHSNFTRAAEALHVAQPWVSAQVRRLERELGHELFDRSSRALKLTEFGKMLFPLAETALQTVGKIRSTASAMAGVLCGHLAIGTLDHPLPLLADALAAFHQAHPAVSITLTEARSDQLTAGLLERKLDVAVVRQGSSTPPLLREQPLAQQNIVAVVHRDDPLASHASISLEDLRNRALISHPQGSGIRAILDQACLAQGFVPDIAFETSSIDMMNHLATRDLGVAVTPEFPADRLDRVRQIDLSDEVMRGRLTLVWREKGATPEAEAFAAYMSELCSAQTNLVGAP</sequence>
<dbReference type="PANTHER" id="PTHR30346:SF28">
    <property type="entry name" value="HTH-TYPE TRANSCRIPTIONAL REGULATOR CYNR"/>
    <property type="match status" value="1"/>
</dbReference>
<evidence type="ECO:0000313" key="9">
    <source>
        <dbReference type="EMBL" id="OHU51804.1"/>
    </source>
</evidence>
<evidence type="ECO:0000256" key="4">
    <source>
        <dbReference type="ARBA" id="ARBA00023159"/>
    </source>
</evidence>
<evidence type="ECO:0000256" key="5">
    <source>
        <dbReference type="ARBA" id="ARBA00023163"/>
    </source>
</evidence>
<dbReference type="AlphaFoldDB" id="A0A1S1LKZ8"/>
<evidence type="ECO:0000256" key="2">
    <source>
        <dbReference type="ARBA" id="ARBA00023015"/>
    </source>
</evidence>
<dbReference type="InterPro" id="IPR000847">
    <property type="entry name" value="LysR_HTH_N"/>
</dbReference>
<dbReference type="RefSeq" id="WP_057966670.1">
    <property type="nucleotide sequence ID" value="NZ_MLII01000016.1"/>
</dbReference>
<dbReference type="Gene3D" id="1.10.10.10">
    <property type="entry name" value="Winged helix-like DNA-binding domain superfamily/Winged helix DNA-binding domain"/>
    <property type="match status" value="1"/>
</dbReference>
<dbReference type="GO" id="GO:0003700">
    <property type="term" value="F:DNA-binding transcription factor activity"/>
    <property type="evidence" value="ECO:0007669"/>
    <property type="project" value="InterPro"/>
</dbReference>
<keyword evidence="3" id="KW-0238">DNA-binding</keyword>
<evidence type="ECO:0000313" key="10">
    <source>
        <dbReference type="Proteomes" id="UP000180043"/>
    </source>
</evidence>
<dbReference type="GO" id="GO:0003677">
    <property type="term" value="F:DNA binding"/>
    <property type="evidence" value="ECO:0007669"/>
    <property type="project" value="UniProtKB-KW"/>
</dbReference>
<dbReference type="Proteomes" id="UP000180043">
    <property type="component" value="Unassembled WGS sequence"/>
</dbReference>
<evidence type="ECO:0000256" key="7">
    <source>
        <dbReference type="ARBA" id="ARBA00056658"/>
    </source>
</evidence>
<accession>A0A1S1LKZ8</accession>